<accession>A0A7W2FF65</accession>
<dbReference type="PROSITE" id="PS51737">
    <property type="entry name" value="RECOMBINASE_DNA_BIND"/>
    <property type="match status" value="1"/>
</dbReference>
<keyword evidence="4" id="KW-1185">Reference proteome</keyword>
<evidence type="ECO:0000313" key="4">
    <source>
        <dbReference type="Proteomes" id="UP000573499"/>
    </source>
</evidence>
<dbReference type="Pfam" id="PF00239">
    <property type="entry name" value="Resolvase"/>
    <property type="match status" value="1"/>
</dbReference>
<organism evidence="3 4">
    <name type="scientific">Rugamonas apoptosis</name>
    <dbReference type="NCBI Taxonomy" id="2758570"/>
    <lineage>
        <taxon>Bacteria</taxon>
        <taxon>Pseudomonadati</taxon>
        <taxon>Pseudomonadota</taxon>
        <taxon>Betaproteobacteria</taxon>
        <taxon>Burkholderiales</taxon>
        <taxon>Oxalobacteraceae</taxon>
        <taxon>Telluria group</taxon>
        <taxon>Rugamonas</taxon>
    </lineage>
</organism>
<dbReference type="InterPro" id="IPR050639">
    <property type="entry name" value="SSR_resolvase"/>
</dbReference>
<proteinExistence type="predicted"/>
<feature type="domain" description="Resolvase/invertase-type recombinase catalytic" evidence="1">
    <location>
        <begin position="15"/>
        <end position="165"/>
    </location>
</feature>
<dbReference type="Gene3D" id="3.90.1750.20">
    <property type="entry name" value="Putative Large Serine Recombinase, Chain B, Domain 2"/>
    <property type="match status" value="1"/>
</dbReference>
<comment type="caution">
    <text evidence="3">The sequence shown here is derived from an EMBL/GenBank/DDBJ whole genome shotgun (WGS) entry which is preliminary data.</text>
</comment>
<dbReference type="GO" id="GO:0003677">
    <property type="term" value="F:DNA binding"/>
    <property type="evidence" value="ECO:0007669"/>
    <property type="project" value="InterPro"/>
</dbReference>
<feature type="domain" description="Recombinase" evidence="2">
    <location>
        <begin position="198"/>
        <end position="305"/>
    </location>
</feature>
<reference evidence="3 4" key="1">
    <citation type="submission" date="2020-07" db="EMBL/GenBank/DDBJ databases">
        <title>Novel species isolated from subtropical streams in China.</title>
        <authorList>
            <person name="Lu H."/>
        </authorList>
    </citation>
    <scope>NUCLEOTIDE SEQUENCE [LARGE SCALE GENOMIC DNA]</scope>
    <source>
        <strain evidence="3 4">LX47W</strain>
    </source>
</reference>
<protein>
    <submittedName>
        <fullName evidence="3">Recombinase family protein</fullName>
    </submittedName>
</protein>
<sequence length="516" mass="56177">MNVAFGSGGADGLLRAAAYVRMSSTAQILSPQMQEAYLRRYAATHAMVVVRVYADLGCSGLVLAGRSGLQQLLADVAAGNTDFAVLLVYDVSRWGRYQDGDEAGFYEFLCRKAGIRLLYCAEAFVNDGAPLSQLLKSIKRSMAAEYSRELSAKVWAGQRRLALLGYKQGGAATYGLRRIVVSADGREQRTLATGERKPRPSDRVLLAPGAPQELAVVRRIFHLYNHVGWTLRAIARQLNAEGVACGGAAWTDYRVSSVLRKEHYWGNLLYNRSSARMKTARVHNPPESWLRKEGALAAIVPPAQGLLAELVRRMRNGEAPEAVLAAIRRVYARYGKVTLALLAAVPGMPGWRRMARMFGSLAGAYAHAGVPPPRQTQHVVAPVALAAMVARLREQVCIRVAAAGGQSEPVVGIPNQLRLNGDYVLRLSVLTCRQRADGQCRWRLAVQRGRAVDFILAGLLDRDNRVIERYALVATAQERRQMIYIGSGLSAKSRPLLHSSLDAVFGLAGPVVGPGP</sequence>
<dbReference type="GO" id="GO:0000150">
    <property type="term" value="F:DNA strand exchange activity"/>
    <property type="evidence" value="ECO:0007669"/>
    <property type="project" value="InterPro"/>
</dbReference>
<name>A0A7W2FF65_9BURK</name>
<evidence type="ECO:0000259" key="2">
    <source>
        <dbReference type="PROSITE" id="PS51737"/>
    </source>
</evidence>
<dbReference type="SUPFAM" id="SSF53041">
    <property type="entry name" value="Resolvase-like"/>
    <property type="match status" value="1"/>
</dbReference>
<dbReference type="InterPro" id="IPR011109">
    <property type="entry name" value="DNA_bind_recombinase_dom"/>
</dbReference>
<dbReference type="EMBL" id="JACEZU010000019">
    <property type="protein sequence ID" value="MBA5690565.1"/>
    <property type="molecule type" value="Genomic_DNA"/>
</dbReference>
<dbReference type="CDD" id="cd00338">
    <property type="entry name" value="Ser_Recombinase"/>
    <property type="match status" value="1"/>
</dbReference>
<dbReference type="PANTHER" id="PTHR30461:SF23">
    <property type="entry name" value="DNA RECOMBINASE-RELATED"/>
    <property type="match status" value="1"/>
</dbReference>
<dbReference type="PROSITE" id="PS51736">
    <property type="entry name" value="RECOMBINASES_3"/>
    <property type="match status" value="1"/>
</dbReference>
<dbReference type="RefSeq" id="WP_182157390.1">
    <property type="nucleotide sequence ID" value="NZ_JACEZU010000019.1"/>
</dbReference>
<dbReference type="InterPro" id="IPR006119">
    <property type="entry name" value="Resolv_N"/>
</dbReference>
<evidence type="ECO:0000313" key="3">
    <source>
        <dbReference type="EMBL" id="MBA5690565.1"/>
    </source>
</evidence>
<dbReference type="InterPro" id="IPR036162">
    <property type="entry name" value="Resolvase-like_N_sf"/>
</dbReference>
<dbReference type="InterPro" id="IPR038109">
    <property type="entry name" value="DNA_bind_recomb_sf"/>
</dbReference>
<dbReference type="Proteomes" id="UP000573499">
    <property type="component" value="Unassembled WGS sequence"/>
</dbReference>
<dbReference type="PANTHER" id="PTHR30461">
    <property type="entry name" value="DNA-INVERTASE FROM LAMBDOID PROPHAGE"/>
    <property type="match status" value="1"/>
</dbReference>
<evidence type="ECO:0000259" key="1">
    <source>
        <dbReference type="PROSITE" id="PS51736"/>
    </source>
</evidence>
<dbReference type="SMART" id="SM00857">
    <property type="entry name" value="Resolvase"/>
    <property type="match status" value="1"/>
</dbReference>
<dbReference type="AlphaFoldDB" id="A0A7W2FF65"/>
<gene>
    <name evidence="3" type="ORF">H3H39_26365</name>
</gene>
<dbReference type="Pfam" id="PF07508">
    <property type="entry name" value="Recombinase"/>
    <property type="match status" value="1"/>
</dbReference>
<dbReference type="Gene3D" id="3.40.50.1390">
    <property type="entry name" value="Resolvase, N-terminal catalytic domain"/>
    <property type="match status" value="1"/>
</dbReference>